<dbReference type="Proteomes" id="UP000177905">
    <property type="component" value="Unassembled WGS sequence"/>
</dbReference>
<dbReference type="SUPFAM" id="SSF89447">
    <property type="entry name" value="AbrB/MazE/MraZ-like"/>
    <property type="match status" value="1"/>
</dbReference>
<evidence type="ECO:0000313" key="2">
    <source>
        <dbReference type="Proteomes" id="UP000177905"/>
    </source>
</evidence>
<organism evidence="1 2">
    <name type="scientific">candidate division WOR-1 bacterium RIFOXYB2_FULL_36_35</name>
    <dbReference type="NCBI Taxonomy" id="1802578"/>
    <lineage>
        <taxon>Bacteria</taxon>
        <taxon>Bacillati</taxon>
        <taxon>Saganbacteria</taxon>
    </lineage>
</organism>
<sequence length="83" mass="9774">MTKDEIAKNCLIEIPTDTLKKMPLKTGDILRVKLINGNEVVLEKPKQDYWDEIFFWGKNFAKTKKIKKKNIQEAINEIRSPKR</sequence>
<dbReference type="EMBL" id="MEUA01000034">
    <property type="protein sequence ID" value="OGC14560.1"/>
    <property type="molecule type" value="Genomic_DNA"/>
</dbReference>
<reference evidence="1 2" key="1">
    <citation type="journal article" date="2016" name="Nat. Commun.">
        <title>Thousands of microbial genomes shed light on interconnected biogeochemical processes in an aquifer system.</title>
        <authorList>
            <person name="Anantharaman K."/>
            <person name="Brown C.T."/>
            <person name="Hug L.A."/>
            <person name="Sharon I."/>
            <person name="Castelle C.J."/>
            <person name="Probst A.J."/>
            <person name="Thomas B.C."/>
            <person name="Singh A."/>
            <person name="Wilkins M.J."/>
            <person name="Karaoz U."/>
            <person name="Brodie E.L."/>
            <person name="Williams K.H."/>
            <person name="Hubbard S.S."/>
            <person name="Banfield J.F."/>
        </authorList>
    </citation>
    <scope>NUCLEOTIDE SEQUENCE [LARGE SCALE GENOMIC DNA]</scope>
</reference>
<gene>
    <name evidence="1" type="ORF">A2290_01770</name>
</gene>
<evidence type="ECO:0008006" key="3">
    <source>
        <dbReference type="Google" id="ProtNLM"/>
    </source>
</evidence>
<dbReference type="AlphaFoldDB" id="A0A1F4S2C6"/>
<accession>A0A1F4S2C6</accession>
<evidence type="ECO:0000313" key="1">
    <source>
        <dbReference type="EMBL" id="OGC14560.1"/>
    </source>
</evidence>
<name>A0A1F4S2C6_UNCSA</name>
<comment type="caution">
    <text evidence="1">The sequence shown here is derived from an EMBL/GenBank/DDBJ whole genome shotgun (WGS) entry which is preliminary data.</text>
</comment>
<proteinExistence type="predicted"/>
<protein>
    <recommendedName>
        <fullName evidence="3">SpoVT-AbrB domain-containing protein</fullName>
    </recommendedName>
</protein>
<dbReference type="InterPro" id="IPR037914">
    <property type="entry name" value="SpoVT-AbrB_sf"/>
</dbReference>